<sequence length="51" mass="6014">MIEYSITQLMDILNKESSETNHVMEVEVIELYQELDTYYRSALDKVETKGL</sequence>
<comment type="caution">
    <text evidence="1">The sequence shown here is derived from an EMBL/GenBank/DDBJ whole genome shotgun (WGS) entry which is preliminary data.</text>
</comment>
<evidence type="ECO:0000313" key="2">
    <source>
        <dbReference type="Proteomes" id="UP001265301"/>
    </source>
</evidence>
<organism evidence="1 2">
    <name type="scientific">Enterococcus viikkiensis</name>
    <dbReference type="NCBI Taxonomy" id="930854"/>
    <lineage>
        <taxon>Bacteria</taxon>
        <taxon>Bacillati</taxon>
        <taxon>Bacillota</taxon>
        <taxon>Bacilli</taxon>
        <taxon>Lactobacillales</taxon>
        <taxon>Enterococcaceae</taxon>
        <taxon>Enterococcus</taxon>
    </lineage>
</organism>
<dbReference type="Proteomes" id="UP001265301">
    <property type="component" value="Unassembled WGS sequence"/>
</dbReference>
<protein>
    <submittedName>
        <fullName evidence="1">Uncharacterized protein</fullName>
    </submittedName>
</protein>
<reference evidence="1 2" key="1">
    <citation type="submission" date="2023-03" db="EMBL/GenBank/DDBJ databases">
        <authorList>
            <person name="Shen W."/>
            <person name="Cai J."/>
        </authorList>
    </citation>
    <scope>NUCLEOTIDE SEQUENCE [LARGE SCALE GENOMIC DNA]</scope>
    <source>
        <strain evidence="1 2">B101</strain>
    </source>
</reference>
<proteinExistence type="predicted"/>
<keyword evidence="2" id="KW-1185">Reference proteome</keyword>
<evidence type="ECO:0000313" key="1">
    <source>
        <dbReference type="EMBL" id="MDT2829172.1"/>
    </source>
</evidence>
<dbReference type="EMBL" id="JARQBN010000032">
    <property type="protein sequence ID" value="MDT2829172.1"/>
    <property type="molecule type" value="Genomic_DNA"/>
</dbReference>
<dbReference type="RefSeq" id="WP_311819697.1">
    <property type="nucleotide sequence ID" value="NZ_JARQBN010000032.1"/>
</dbReference>
<gene>
    <name evidence="1" type="ORF">P7H59_12085</name>
</gene>
<name>A0ABU3FT67_9ENTE</name>
<accession>A0ABU3FT67</accession>